<comment type="similarity">
    <text evidence="7 8">Belongs to the peptidase S16 family.</text>
</comment>
<evidence type="ECO:0000256" key="6">
    <source>
        <dbReference type="ARBA" id="ARBA00050665"/>
    </source>
</evidence>
<dbReference type="InterPro" id="IPR054594">
    <property type="entry name" value="Lon_lid"/>
</dbReference>
<feature type="non-terminal residue" evidence="13">
    <location>
        <position position="1"/>
    </location>
</feature>
<sequence length="967" mass="103250">ERGRTPLIGAFLARDTESTLNSSKDAIKNEDTESAKDQQAGPIPDTLPFYPVGTLCTIVSALPTGGGAPLTLVVYPHYRIKADFEALNDTIANNDTSADSELSSSPSSQVSQSPRTQASMTLRVRLLEPLHIGATGSERALAQECITLLSSLAKSNAFIREHLASFTQPLPSVDEPEALTDLIAVLCSGPPQSLQRILASESMEERLRIALELLLRESESTQLLIDIRRSVEERLSSRHREALLQEQLRAIQRELGNANSNSRPTGESLRERAISLFESRIAPLRAKIIAESPTVTPLSTPSAPVEPLSQPTSPVTFSSLLAPSIPALLQLIDEEMERLASVEVSSGEFGIIRTYLDWLTALPWLSSPAKNTPSLEEARTILDTDHWGLADVKQRIIEMLASIRLQGQSSAVGTNSSRSVLLLVGPPGIGKTSIAASVARALGRPFYRLSLGGLADVAEIKGHRRTYLGAMPGKLIQALLQTQSHAPVILLDEIDKVGMATMGGRVGGDPGAALLEVLDGRHFVDYFLDTPVDLSGVIFVATANQTDSISAPLLDRMSIIRLSSYVTEEKIAIAKRHLLPQALSSTGLGHVHVIGSESPISVDENATCSDQVDKTMPGASDQLSPDNKKKSSVEVCLSPKTSECVIEFPEATLRTLIDNWCREPGVRQLRQSIERICRRIAATILEHPGAAFDAALSSLYIKGRSVMTKMTTENTVSISSPIRIGVEALPQLLGLAPFSSELSDFGSKSLPPGVVAGLAWTPYGGAIIHIEVIRINETENTSGSEKENDLVHSSLALPLKTTGHLGKVMDESAAIAHSVVRMALAADSQTSLEAIPAKTGSHGTLHLHVPEGATPKDGPSAGVAMAVALLSLARNVPVRAGLGFTGELTLSGRILRIGGLREKALAARREGLTAIAFPRANIPEWEEMECAKPEPLVGPSVGLVGFPVSSLQEVLPIAFPKTSSPTA</sequence>
<dbReference type="PROSITE" id="PS51786">
    <property type="entry name" value="LON_PROTEOLYTIC"/>
    <property type="match status" value="1"/>
</dbReference>
<dbReference type="EMBL" id="JMKJ01000333">
    <property type="protein sequence ID" value="KGG51239.1"/>
    <property type="molecule type" value="Genomic_DNA"/>
</dbReference>
<dbReference type="PROSITE" id="PS01046">
    <property type="entry name" value="LON_SER"/>
    <property type="match status" value="1"/>
</dbReference>
<evidence type="ECO:0000256" key="9">
    <source>
        <dbReference type="RuleBase" id="RU000592"/>
    </source>
</evidence>
<dbReference type="PROSITE" id="PS51787">
    <property type="entry name" value="LON_N"/>
    <property type="match status" value="1"/>
</dbReference>
<dbReference type="SUPFAM" id="SSF54211">
    <property type="entry name" value="Ribosomal protein S5 domain 2-like"/>
    <property type="match status" value="1"/>
</dbReference>
<dbReference type="GO" id="GO:0007005">
    <property type="term" value="P:mitochondrion organization"/>
    <property type="evidence" value="ECO:0007669"/>
    <property type="project" value="TreeGrafter"/>
</dbReference>
<dbReference type="GO" id="GO:0016887">
    <property type="term" value="F:ATP hydrolysis activity"/>
    <property type="evidence" value="ECO:0007669"/>
    <property type="project" value="InterPro"/>
</dbReference>
<dbReference type="InterPro" id="IPR003111">
    <property type="entry name" value="Lon_prtase_N"/>
</dbReference>
<dbReference type="GO" id="GO:0005759">
    <property type="term" value="C:mitochondrial matrix"/>
    <property type="evidence" value="ECO:0007669"/>
    <property type="project" value="TreeGrafter"/>
</dbReference>
<keyword evidence="5 8" id="KW-0067">ATP-binding</keyword>
<feature type="compositionally biased region" description="Low complexity" evidence="10">
    <location>
        <begin position="97"/>
        <end position="113"/>
    </location>
</feature>
<dbReference type="Proteomes" id="UP000029725">
    <property type="component" value="Unassembled WGS sequence"/>
</dbReference>
<comment type="caution">
    <text evidence="13">The sequence shown here is derived from an EMBL/GenBank/DDBJ whole genome shotgun (WGS) entry which is preliminary data.</text>
</comment>
<comment type="catalytic activity">
    <reaction evidence="6">
        <text>Hydrolysis of proteins in presence of ATP.</text>
        <dbReference type="EC" id="3.4.21.53"/>
    </reaction>
</comment>
<feature type="region of interest" description="Disordered" evidence="10">
    <location>
        <begin position="95"/>
        <end position="116"/>
    </location>
</feature>
<dbReference type="SMART" id="SM00382">
    <property type="entry name" value="AAA"/>
    <property type="match status" value="1"/>
</dbReference>
<dbReference type="GO" id="GO:0005524">
    <property type="term" value="F:ATP binding"/>
    <property type="evidence" value="ECO:0007669"/>
    <property type="project" value="UniProtKB-KW"/>
</dbReference>
<evidence type="ECO:0000259" key="11">
    <source>
        <dbReference type="PROSITE" id="PS51786"/>
    </source>
</evidence>
<dbReference type="HOGENOM" id="CLU_004109_4_3_1"/>
<dbReference type="PANTHER" id="PTHR43718:SF2">
    <property type="entry name" value="LON PROTEASE HOMOLOG, MITOCHONDRIAL"/>
    <property type="match status" value="1"/>
</dbReference>
<dbReference type="GO" id="GO:0051131">
    <property type="term" value="P:chaperone-mediated protein complex assembly"/>
    <property type="evidence" value="ECO:0007669"/>
    <property type="project" value="TreeGrafter"/>
</dbReference>
<dbReference type="EC" id="3.4.21.-" evidence="9"/>
<dbReference type="Gene3D" id="3.30.230.10">
    <property type="match status" value="1"/>
</dbReference>
<feature type="region of interest" description="Disordered" evidence="10">
    <location>
        <begin position="19"/>
        <end position="43"/>
    </location>
</feature>
<dbReference type="PANTHER" id="PTHR43718">
    <property type="entry name" value="LON PROTEASE"/>
    <property type="match status" value="1"/>
</dbReference>
<dbReference type="InterPro" id="IPR008268">
    <property type="entry name" value="Peptidase_S16_AS"/>
</dbReference>
<dbReference type="InterPro" id="IPR027065">
    <property type="entry name" value="Lon_Prtase"/>
</dbReference>
<dbReference type="Gene3D" id="1.20.5.5270">
    <property type="match status" value="1"/>
</dbReference>
<evidence type="ECO:0000256" key="1">
    <source>
        <dbReference type="ARBA" id="ARBA00022670"/>
    </source>
</evidence>
<organism evidence="13 14">
    <name type="scientific">Mitosporidium daphniae</name>
    <dbReference type="NCBI Taxonomy" id="1485682"/>
    <lineage>
        <taxon>Eukaryota</taxon>
        <taxon>Fungi</taxon>
        <taxon>Fungi incertae sedis</taxon>
        <taxon>Microsporidia</taxon>
        <taxon>Mitosporidium</taxon>
    </lineage>
</organism>
<dbReference type="SMART" id="SM00464">
    <property type="entry name" value="LON"/>
    <property type="match status" value="1"/>
</dbReference>
<dbReference type="GeneID" id="25259806"/>
<dbReference type="Pfam" id="PF22667">
    <property type="entry name" value="Lon_lid"/>
    <property type="match status" value="1"/>
</dbReference>
<evidence type="ECO:0000256" key="5">
    <source>
        <dbReference type="ARBA" id="ARBA00022840"/>
    </source>
</evidence>
<gene>
    <name evidence="13" type="ORF">DI09_3p10</name>
</gene>
<dbReference type="FunFam" id="3.40.50.300:FF:000021">
    <property type="entry name" value="Lon protease homolog"/>
    <property type="match status" value="1"/>
</dbReference>
<dbReference type="VEuPathDB" id="MicrosporidiaDB:DI09_3p10"/>
<feature type="compositionally biased region" description="Basic and acidic residues" evidence="10">
    <location>
        <begin position="25"/>
        <end position="36"/>
    </location>
</feature>
<dbReference type="GO" id="GO:0004176">
    <property type="term" value="F:ATP-dependent peptidase activity"/>
    <property type="evidence" value="ECO:0007669"/>
    <property type="project" value="UniProtKB-UniRule"/>
</dbReference>
<dbReference type="Gene3D" id="1.10.8.60">
    <property type="match status" value="1"/>
</dbReference>
<evidence type="ECO:0000256" key="2">
    <source>
        <dbReference type="ARBA" id="ARBA00022741"/>
    </source>
</evidence>
<dbReference type="Pfam" id="PF00004">
    <property type="entry name" value="AAA"/>
    <property type="match status" value="1"/>
</dbReference>
<evidence type="ECO:0000256" key="4">
    <source>
        <dbReference type="ARBA" id="ARBA00022825"/>
    </source>
</evidence>
<feature type="active site" evidence="7">
    <location>
        <position position="860"/>
    </location>
</feature>
<dbReference type="GO" id="GO:0006515">
    <property type="term" value="P:protein quality control for misfolded or incompletely synthesized proteins"/>
    <property type="evidence" value="ECO:0007669"/>
    <property type="project" value="TreeGrafter"/>
</dbReference>
<accession>A0A098VQY3</accession>
<evidence type="ECO:0000313" key="14">
    <source>
        <dbReference type="Proteomes" id="UP000029725"/>
    </source>
</evidence>
<evidence type="ECO:0000259" key="12">
    <source>
        <dbReference type="PROSITE" id="PS51787"/>
    </source>
</evidence>
<keyword evidence="2 8" id="KW-0547">Nucleotide-binding</keyword>
<dbReference type="GO" id="GO:0003697">
    <property type="term" value="F:single-stranded DNA binding"/>
    <property type="evidence" value="ECO:0007669"/>
    <property type="project" value="TreeGrafter"/>
</dbReference>
<dbReference type="Pfam" id="PF05362">
    <property type="entry name" value="Lon_C"/>
    <property type="match status" value="1"/>
</dbReference>
<dbReference type="RefSeq" id="XP_013237734.1">
    <property type="nucleotide sequence ID" value="XM_013382280.1"/>
</dbReference>
<dbReference type="InterPro" id="IPR027417">
    <property type="entry name" value="P-loop_NTPase"/>
</dbReference>
<dbReference type="InterPro" id="IPR008269">
    <property type="entry name" value="Lon_proteolytic"/>
</dbReference>
<keyword evidence="3 7" id="KW-0378">Hydrolase</keyword>
<evidence type="ECO:0000313" key="13">
    <source>
        <dbReference type="EMBL" id="KGG51239.1"/>
    </source>
</evidence>
<keyword evidence="1 7" id="KW-0645">Protease</keyword>
<dbReference type="Gene3D" id="3.40.50.300">
    <property type="entry name" value="P-loop containing nucleotide triphosphate hydrolases"/>
    <property type="match status" value="1"/>
</dbReference>
<protein>
    <recommendedName>
        <fullName evidence="9">Lon protease homolog</fullName>
        <ecNumber evidence="9">3.4.21.-</ecNumber>
    </recommendedName>
</protein>
<dbReference type="OrthoDB" id="2411602at2759"/>
<dbReference type="InterPro" id="IPR003593">
    <property type="entry name" value="AAA+_ATPase"/>
</dbReference>
<dbReference type="SUPFAM" id="SSF52540">
    <property type="entry name" value="P-loop containing nucleoside triphosphate hydrolases"/>
    <property type="match status" value="1"/>
</dbReference>
<dbReference type="AlphaFoldDB" id="A0A098VQY3"/>
<keyword evidence="14" id="KW-1185">Reference proteome</keyword>
<dbReference type="InterPro" id="IPR020568">
    <property type="entry name" value="Ribosomal_Su5_D2-typ_SF"/>
</dbReference>
<evidence type="ECO:0000256" key="3">
    <source>
        <dbReference type="ARBA" id="ARBA00022801"/>
    </source>
</evidence>
<dbReference type="InterPro" id="IPR014721">
    <property type="entry name" value="Ribsml_uS5_D2-typ_fold_subgr"/>
</dbReference>
<dbReference type="InterPro" id="IPR003959">
    <property type="entry name" value="ATPase_AAA_core"/>
</dbReference>
<evidence type="ECO:0000256" key="10">
    <source>
        <dbReference type="SAM" id="MobiDB-lite"/>
    </source>
</evidence>
<keyword evidence="4 7" id="KW-0720">Serine protease</keyword>
<name>A0A098VQY3_9MICR</name>
<reference evidence="13 14" key="1">
    <citation type="submission" date="2014-04" db="EMBL/GenBank/DDBJ databases">
        <title>A new species of microsporidia sheds light on the evolution of extreme parasitism.</title>
        <authorList>
            <person name="Haag K.L."/>
            <person name="James T.Y."/>
            <person name="Larsson R."/>
            <person name="Schaer T.M."/>
            <person name="Refardt D."/>
            <person name="Pombert J.-F."/>
            <person name="Ebert D."/>
        </authorList>
    </citation>
    <scope>NUCLEOTIDE SEQUENCE [LARGE SCALE GENOMIC DNA]</scope>
    <source>
        <strain evidence="13 14">UGP3</strain>
        <tissue evidence="13">Spores</tissue>
    </source>
</reference>
<feature type="domain" description="Lon N-terminal" evidence="12">
    <location>
        <begin position="1"/>
        <end position="218"/>
    </location>
</feature>
<feature type="active site" evidence="7">
    <location>
        <position position="903"/>
    </location>
</feature>
<dbReference type="PRINTS" id="PR00830">
    <property type="entry name" value="ENDOLAPTASE"/>
</dbReference>
<evidence type="ECO:0000256" key="7">
    <source>
        <dbReference type="PROSITE-ProRule" id="PRU01122"/>
    </source>
</evidence>
<dbReference type="Pfam" id="PF02190">
    <property type="entry name" value="LON_substr_bdg"/>
    <property type="match status" value="1"/>
</dbReference>
<dbReference type="Gene3D" id="1.20.58.1480">
    <property type="match status" value="1"/>
</dbReference>
<proteinExistence type="inferred from homology"/>
<feature type="domain" description="Lon proteolytic" evidence="11">
    <location>
        <begin position="749"/>
        <end position="961"/>
    </location>
</feature>
<evidence type="ECO:0000256" key="8">
    <source>
        <dbReference type="RuleBase" id="RU000591"/>
    </source>
</evidence>
<dbReference type="GO" id="GO:0004252">
    <property type="term" value="F:serine-type endopeptidase activity"/>
    <property type="evidence" value="ECO:0007669"/>
    <property type="project" value="UniProtKB-UniRule"/>
</dbReference>